<name>A0ABQ9EST2_TEGGR</name>
<dbReference type="PROSITE" id="PS51450">
    <property type="entry name" value="LRR"/>
    <property type="match status" value="2"/>
</dbReference>
<evidence type="ECO:0000313" key="4">
    <source>
        <dbReference type="EMBL" id="KAJ8308257.1"/>
    </source>
</evidence>
<keyword evidence="5" id="KW-1185">Reference proteome</keyword>
<evidence type="ECO:0000256" key="1">
    <source>
        <dbReference type="ARBA" id="ARBA00022614"/>
    </source>
</evidence>
<proteinExistence type="predicted"/>
<feature type="region of interest" description="Disordered" evidence="3">
    <location>
        <begin position="1"/>
        <end position="42"/>
    </location>
</feature>
<comment type="caution">
    <text evidence="4">The sequence shown here is derived from an EMBL/GenBank/DDBJ whole genome shotgun (WGS) entry which is preliminary data.</text>
</comment>
<dbReference type="InterPro" id="IPR032675">
    <property type="entry name" value="LRR_dom_sf"/>
</dbReference>
<keyword evidence="2" id="KW-0677">Repeat</keyword>
<dbReference type="SUPFAM" id="SSF52058">
    <property type="entry name" value="L domain-like"/>
    <property type="match status" value="1"/>
</dbReference>
<evidence type="ECO:0000256" key="3">
    <source>
        <dbReference type="SAM" id="MobiDB-lite"/>
    </source>
</evidence>
<dbReference type="Pfam" id="PF12799">
    <property type="entry name" value="LRR_4"/>
    <property type="match status" value="1"/>
</dbReference>
<gene>
    <name evidence="4" type="ORF">KUTeg_013131</name>
</gene>
<dbReference type="InterPro" id="IPR001611">
    <property type="entry name" value="Leu-rich_rpt"/>
</dbReference>
<accession>A0ABQ9EST2</accession>
<sequence>MSGSSTPAQSVSSIGGQLSPGLGEPGNIITPDTKPKSPKEEEEDAIKELATSNGLNHNKLLNGETCNVEFLEMFFSGFPRIVGMHLFPCLTTLKIENLGSCKLLRKLFLYGNQITKIENLDHLSLLEVLWLNNNQIQYLEELTHLMRIPLLKNLSLKDPEYSPAPVSLLCNYSTHVLFHLPHLTKLDTYDVSKPVSDMAETTVVKKKMYYNMREKTVKRNMADILSKMEIYAQRLKAFPLERIKHLMCTMKELKKILLFVI</sequence>
<dbReference type="SMART" id="SM00365">
    <property type="entry name" value="LRR_SD22"/>
    <property type="match status" value="2"/>
</dbReference>
<reference evidence="4 5" key="1">
    <citation type="submission" date="2022-12" db="EMBL/GenBank/DDBJ databases">
        <title>Chromosome-level genome of Tegillarca granosa.</title>
        <authorList>
            <person name="Kim J."/>
        </authorList>
    </citation>
    <scope>NUCLEOTIDE SEQUENCE [LARGE SCALE GENOMIC DNA]</scope>
    <source>
        <strain evidence="4">Teg-2019</strain>
        <tissue evidence="4">Adductor muscle</tissue>
    </source>
</reference>
<evidence type="ECO:0000256" key="2">
    <source>
        <dbReference type="ARBA" id="ARBA00022737"/>
    </source>
</evidence>
<organism evidence="4 5">
    <name type="scientific">Tegillarca granosa</name>
    <name type="common">Malaysian cockle</name>
    <name type="synonym">Anadara granosa</name>
    <dbReference type="NCBI Taxonomy" id="220873"/>
    <lineage>
        <taxon>Eukaryota</taxon>
        <taxon>Metazoa</taxon>
        <taxon>Spiralia</taxon>
        <taxon>Lophotrochozoa</taxon>
        <taxon>Mollusca</taxon>
        <taxon>Bivalvia</taxon>
        <taxon>Autobranchia</taxon>
        <taxon>Pteriomorphia</taxon>
        <taxon>Arcoida</taxon>
        <taxon>Arcoidea</taxon>
        <taxon>Arcidae</taxon>
        <taxon>Tegillarca</taxon>
    </lineage>
</organism>
<dbReference type="PANTHER" id="PTHR15454:SF56">
    <property type="entry name" value="PROTEIN PHOSPHATASE 1 REGULATORY SUBUNIT 7-RELATED"/>
    <property type="match status" value="1"/>
</dbReference>
<feature type="compositionally biased region" description="Polar residues" evidence="3">
    <location>
        <begin position="1"/>
        <end position="16"/>
    </location>
</feature>
<dbReference type="Proteomes" id="UP001217089">
    <property type="component" value="Unassembled WGS sequence"/>
</dbReference>
<dbReference type="Gene3D" id="3.80.10.10">
    <property type="entry name" value="Ribonuclease Inhibitor"/>
    <property type="match status" value="1"/>
</dbReference>
<evidence type="ECO:0000313" key="5">
    <source>
        <dbReference type="Proteomes" id="UP001217089"/>
    </source>
</evidence>
<dbReference type="EMBL" id="JARBDR010000657">
    <property type="protein sequence ID" value="KAJ8308257.1"/>
    <property type="molecule type" value="Genomic_DNA"/>
</dbReference>
<keyword evidence="1" id="KW-0433">Leucine-rich repeat</keyword>
<protein>
    <submittedName>
        <fullName evidence="4">Uncharacterized protein</fullName>
    </submittedName>
</protein>
<dbReference type="PANTHER" id="PTHR15454">
    <property type="entry name" value="NISCHARIN RELATED"/>
    <property type="match status" value="1"/>
</dbReference>
<dbReference type="InterPro" id="IPR025875">
    <property type="entry name" value="Leu-rich_rpt_4"/>
</dbReference>